<feature type="region of interest" description="Disordered" evidence="1">
    <location>
        <begin position="53"/>
        <end position="76"/>
    </location>
</feature>
<gene>
    <name evidence="2" type="ORF">JOB18_000046</name>
</gene>
<feature type="compositionally biased region" description="Basic and acidic residues" evidence="1">
    <location>
        <begin position="18"/>
        <end position="27"/>
    </location>
</feature>
<dbReference type="Proteomes" id="UP000693946">
    <property type="component" value="Linkage Group LG20"/>
</dbReference>
<dbReference type="AlphaFoldDB" id="A0AAV6R5P0"/>
<reference evidence="2 3" key="1">
    <citation type="journal article" date="2021" name="Sci. Rep.">
        <title>Chromosome anchoring in Senegalese sole (Solea senegalensis) reveals sex-associated markers and genome rearrangements in flatfish.</title>
        <authorList>
            <person name="Guerrero-Cozar I."/>
            <person name="Gomez-Garrido J."/>
            <person name="Berbel C."/>
            <person name="Martinez-Blanch J.F."/>
            <person name="Alioto T."/>
            <person name="Claros M.G."/>
            <person name="Gagnaire P.A."/>
            <person name="Manchado M."/>
        </authorList>
    </citation>
    <scope>NUCLEOTIDE SEQUENCE [LARGE SCALE GENOMIC DNA]</scope>
    <source>
        <strain evidence="2">Sse05_10M</strain>
    </source>
</reference>
<feature type="region of interest" description="Disordered" evidence="1">
    <location>
        <begin position="1"/>
        <end position="27"/>
    </location>
</feature>
<dbReference type="EMBL" id="JAGKHQ010000013">
    <property type="protein sequence ID" value="KAG7499804.1"/>
    <property type="molecule type" value="Genomic_DNA"/>
</dbReference>
<organism evidence="2 3">
    <name type="scientific">Solea senegalensis</name>
    <name type="common">Senegalese sole</name>
    <dbReference type="NCBI Taxonomy" id="28829"/>
    <lineage>
        <taxon>Eukaryota</taxon>
        <taxon>Metazoa</taxon>
        <taxon>Chordata</taxon>
        <taxon>Craniata</taxon>
        <taxon>Vertebrata</taxon>
        <taxon>Euteleostomi</taxon>
        <taxon>Actinopterygii</taxon>
        <taxon>Neopterygii</taxon>
        <taxon>Teleostei</taxon>
        <taxon>Neoteleostei</taxon>
        <taxon>Acanthomorphata</taxon>
        <taxon>Carangaria</taxon>
        <taxon>Pleuronectiformes</taxon>
        <taxon>Pleuronectoidei</taxon>
        <taxon>Soleidae</taxon>
        <taxon>Solea</taxon>
    </lineage>
</organism>
<comment type="caution">
    <text evidence="2">The sequence shown here is derived from an EMBL/GenBank/DDBJ whole genome shotgun (WGS) entry which is preliminary data.</text>
</comment>
<accession>A0AAV6R5P0</accession>
<sequence>METGVTLPSSKGMAKKVQTRDEATKPDARCGNLAERRGAPLFNGRTFEESTSFEFQRDAKSRQPLASDNSLYLPNY</sequence>
<name>A0AAV6R5P0_SOLSE</name>
<protein>
    <submittedName>
        <fullName evidence="2">Uncharacterized protein</fullName>
    </submittedName>
</protein>
<evidence type="ECO:0000313" key="3">
    <source>
        <dbReference type="Proteomes" id="UP000693946"/>
    </source>
</evidence>
<evidence type="ECO:0000313" key="2">
    <source>
        <dbReference type="EMBL" id="KAG7499804.1"/>
    </source>
</evidence>
<feature type="compositionally biased region" description="Polar residues" evidence="1">
    <location>
        <begin position="64"/>
        <end position="76"/>
    </location>
</feature>
<evidence type="ECO:0000256" key="1">
    <source>
        <dbReference type="SAM" id="MobiDB-lite"/>
    </source>
</evidence>
<proteinExistence type="predicted"/>
<keyword evidence="3" id="KW-1185">Reference proteome</keyword>